<sequence>MRRPGAAAGALVAGLLLGLLAPALVVVPATAAAAAPASAPAGSATDPGIWNVHTVTFRSLGRTVASVLVVDGGHAPRQPAPPAADGVFDGWVTESGGSVVPFDFVTTVVTSDLVVDARFTDTHVAQFLAGPSGSDARHVIDADEVADGAPLGDIAPDVSQVPEGQVFTGDWFRQGDATRTPYDFSSPVTANLRLVPLFAAGFAVSFVTDGTAVEPEFVLEPDTEFTAADLAAVSPPTRTGYTFTQWWEDAARSRPVVFPITATTTLYAGWSGDSVDYHVSYWLEKANVVPAGYPAPVFTPAGGTPPAWGAADGALSPAQLANPATYDFLDDITATAVAGTTVSGPAAKSDVPASIQGLVRAQLDPASVQPDPMTFADLAVSQQDVTVKGDGSTVVNVYLTRALWRADFALISPGGTLNTSTPCARTGTYDVTMTVGGTTYYQSTQPGGGQLLGTFSVREKIGFDMKAANVAPVSLSQTDGSELITALDTGTQNQSCVLRGWGPQQVTPDVFNATYTGAYADTRSVDLTARTTSLSGAMAASRTQNLTQRFVYTETVDQSIAAPDAVIGPDGTPNDPLHVATLYNNDKTTVRAEIPAGHQVFSQFRTAWYWATTGDRQVASPIEGFTSYVGYGTGAATVGNYFQLDAPTNRLYQLKNSGNINDRYRYQFYSRNVYTLSFVTGGGTAIPPVSGIPYEGSLGQLAPDDPTRGNDVFQGWYTDSEFNVPFGFDGATMPPSNLVLYAKWLNDPHTVQFYDHPSAPDPIVGLTQTVEDQGTATEPAPLPPQPDSQSFVGWFQRTADGFFVPYDFDTPVGGDLRLYARWQQPAAAPFPMLYDGDGNTSGAAPRDPYRYDAGSSAIVADGASLRRGDEVFVGWRPVAGAAAMRIITSPVPGDGLYQAGRTVRFGAGSVTLTAAYANPDPRFTVTFRENGGLGASTAWDGPPGASITYPGASDLRFTGPGTDFLGWATSPSATSPDPAYDRLVVSTLTADLTLYAVWADAPGPAPSPPPAPPATPAGDLPGTGSDPTGGLVLAAALFAAGVVASLLRRRRGAPVSGRRPGPPSTR</sequence>
<dbReference type="NCBIfam" id="TIGR02543">
    <property type="entry name" value="List_Bact_rpt"/>
    <property type="match status" value="1"/>
</dbReference>
<organism evidence="5">
    <name type="scientific">Leifsonia sp. NPDC080035</name>
    <dbReference type="NCBI Taxonomy" id="3143936"/>
    <lineage>
        <taxon>Bacteria</taxon>
        <taxon>Bacillati</taxon>
        <taxon>Actinomycetota</taxon>
        <taxon>Actinomycetes</taxon>
        <taxon>Micrococcales</taxon>
        <taxon>Microbacteriaceae</taxon>
        <taxon>Leifsonia</taxon>
    </lineage>
</organism>
<dbReference type="GO" id="GO:0030313">
    <property type="term" value="C:cell envelope"/>
    <property type="evidence" value="ECO:0007669"/>
    <property type="project" value="UniProtKB-SubCell"/>
</dbReference>
<evidence type="ECO:0000256" key="2">
    <source>
        <dbReference type="SAM" id="MobiDB-lite"/>
    </source>
</evidence>
<evidence type="ECO:0000256" key="4">
    <source>
        <dbReference type="SAM" id="SignalP"/>
    </source>
</evidence>
<feature type="compositionally biased region" description="Low complexity" evidence="2">
    <location>
        <begin position="1016"/>
        <end position="1026"/>
    </location>
</feature>
<dbReference type="Pfam" id="PF09479">
    <property type="entry name" value="Flg_new"/>
    <property type="match status" value="5"/>
</dbReference>
<dbReference type="AlphaFoldDB" id="A0AAU7G6N3"/>
<dbReference type="RefSeq" id="WP_348786485.1">
    <property type="nucleotide sequence ID" value="NZ_CP157390.1"/>
</dbReference>
<name>A0AAU7G6N3_9MICO</name>
<evidence type="ECO:0000256" key="1">
    <source>
        <dbReference type="ARBA" id="ARBA00004196"/>
    </source>
</evidence>
<dbReference type="InterPro" id="IPR013378">
    <property type="entry name" value="InlB-like_B-rpt"/>
</dbReference>
<proteinExistence type="predicted"/>
<protein>
    <submittedName>
        <fullName evidence="5">InlB B-repeat-containing protein</fullName>
    </submittedName>
</protein>
<keyword evidence="3" id="KW-0812">Transmembrane</keyword>
<feature type="chain" id="PRO_5043862577" evidence="4">
    <location>
        <begin position="32"/>
        <end position="1066"/>
    </location>
</feature>
<feature type="compositionally biased region" description="Pro residues" evidence="2">
    <location>
        <begin position="1003"/>
        <end position="1015"/>
    </location>
</feature>
<keyword evidence="3" id="KW-0472">Membrane</keyword>
<keyword evidence="4" id="KW-0732">Signal</keyword>
<dbReference type="EMBL" id="CP157390">
    <property type="protein sequence ID" value="XBM46500.1"/>
    <property type="molecule type" value="Genomic_DNA"/>
</dbReference>
<keyword evidence="3" id="KW-1133">Transmembrane helix</keyword>
<gene>
    <name evidence="5" type="ORF">AAME72_10375</name>
</gene>
<reference evidence="5" key="1">
    <citation type="submission" date="2024-05" db="EMBL/GenBank/DDBJ databases">
        <title>The Natural Products Discovery Center: Release of the First 8490 Sequenced Strains for Exploring Actinobacteria Biosynthetic Diversity.</title>
        <authorList>
            <person name="Kalkreuter E."/>
            <person name="Kautsar S.A."/>
            <person name="Yang D."/>
            <person name="Bader C.D."/>
            <person name="Teijaro C.N."/>
            <person name="Fluegel L."/>
            <person name="Davis C.M."/>
            <person name="Simpson J.R."/>
            <person name="Lauterbach L."/>
            <person name="Steele A.D."/>
            <person name="Gui C."/>
            <person name="Meng S."/>
            <person name="Li G."/>
            <person name="Viehrig K."/>
            <person name="Ye F."/>
            <person name="Su P."/>
            <person name="Kiefer A.F."/>
            <person name="Nichols A."/>
            <person name="Cepeda A.J."/>
            <person name="Yan W."/>
            <person name="Fan B."/>
            <person name="Jiang Y."/>
            <person name="Adhikari A."/>
            <person name="Zheng C.-J."/>
            <person name="Schuster L."/>
            <person name="Cowan T.M."/>
            <person name="Smanski M.J."/>
            <person name="Chevrette M.G."/>
            <person name="de Carvalho L.P.S."/>
            <person name="Shen B."/>
        </authorList>
    </citation>
    <scope>NUCLEOTIDE SEQUENCE</scope>
    <source>
        <strain evidence="5">NPDC080035</strain>
    </source>
</reference>
<comment type="subcellular location">
    <subcellularLocation>
        <location evidence="1">Cell envelope</location>
    </subcellularLocation>
</comment>
<dbReference type="Gene3D" id="2.60.40.4270">
    <property type="entry name" value="Listeria-Bacteroides repeat domain"/>
    <property type="match status" value="4"/>
</dbReference>
<evidence type="ECO:0000313" key="5">
    <source>
        <dbReference type="EMBL" id="XBM46500.1"/>
    </source>
</evidence>
<feature type="signal peptide" evidence="4">
    <location>
        <begin position="1"/>
        <end position="31"/>
    </location>
</feature>
<feature type="transmembrane region" description="Helical" evidence="3">
    <location>
        <begin position="1029"/>
        <end position="1047"/>
    </location>
</feature>
<dbReference type="InterPro" id="IPR042229">
    <property type="entry name" value="Listeria/Bacterioides_rpt_sf"/>
</dbReference>
<accession>A0AAU7G6N3</accession>
<feature type="region of interest" description="Disordered" evidence="2">
    <location>
        <begin position="1001"/>
        <end position="1026"/>
    </location>
</feature>
<evidence type="ECO:0000256" key="3">
    <source>
        <dbReference type="SAM" id="Phobius"/>
    </source>
</evidence>